<protein>
    <recommendedName>
        <fullName evidence="4">Twin-arginine translocation pathway signal</fullName>
    </recommendedName>
</protein>
<keyword evidence="1" id="KW-0732">Signal</keyword>
<evidence type="ECO:0000313" key="3">
    <source>
        <dbReference type="Proteomes" id="UP000533306"/>
    </source>
</evidence>
<reference evidence="2 3" key="1">
    <citation type="submission" date="2020-08" db="EMBL/GenBank/DDBJ databases">
        <title>Genomic Encyclopedia of Type Strains, Phase IV (KMG-IV): sequencing the most valuable type-strain genomes for metagenomic binning, comparative biology and taxonomic classification.</title>
        <authorList>
            <person name="Goeker M."/>
        </authorList>
    </citation>
    <scope>NUCLEOTIDE SEQUENCE [LARGE SCALE GENOMIC DNA]</scope>
    <source>
        <strain evidence="2 3">DSM 11099</strain>
    </source>
</reference>
<dbReference type="RefSeq" id="WP_183827448.1">
    <property type="nucleotide sequence ID" value="NZ_JACHEU010000001.1"/>
</dbReference>
<organism evidence="2 3">
    <name type="scientific">Aquamicrobium lusatiense</name>
    <dbReference type="NCBI Taxonomy" id="89772"/>
    <lineage>
        <taxon>Bacteria</taxon>
        <taxon>Pseudomonadati</taxon>
        <taxon>Pseudomonadota</taxon>
        <taxon>Alphaproteobacteria</taxon>
        <taxon>Hyphomicrobiales</taxon>
        <taxon>Phyllobacteriaceae</taxon>
        <taxon>Aquamicrobium</taxon>
    </lineage>
</organism>
<name>A0A7W9S0K6_9HYPH</name>
<dbReference type="Proteomes" id="UP000533306">
    <property type="component" value="Unassembled WGS sequence"/>
</dbReference>
<accession>A0A7W9S0K6</accession>
<dbReference type="EMBL" id="JACHEU010000001">
    <property type="protein sequence ID" value="MBB6011906.1"/>
    <property type="molecule type" value="Genomic_DNA"/>
</dbReference>
<keyword evidence="3" id="KW-1185">Reference proteome</keyword>
<gene>
    <name evidence="2" type="ORF">HNR59_001251</name>
</gene>
<feature type="chain" id="PRO_5031467181" description="Twin-arginine translocation pathway signal" evidence="1">
    <location>
        <begin position="24"/>
        <end position="110"/>
    </location>
</feature>
<sequence length="110" mass="12189">MDRRKFLSSLPAMGTVAICPAMAEPAETPMERAYRLERELMETVAGILGEDTSGWRCIIRDSDGGTGTIKAVLRFAHLPRKERDEANRAYTVKALSEALCEMKAPRLCTS</sequence>
<evidence type="ECO:0000313" key="2">
    <source>
        <dbReference type="EMBL" id="MBB6011906.1"/>
    </source>
</evidence>
<dbReference type="AlphaFoldDB" id="A0A7W9S0K6"/>
<comment type="caution">
    <text evidence="2">The sequence shown here is derived from an EMBL/GenBank/DDBJ whole genome shotgun (WGS) entry which is preliminary data.</text>
</comment>
<feature type="signal peptide" evidence="1">
    <location>
        <begin position="1"/>
        <end position="23"/>
    </location>
</feature>
<evidence type="ECO:0000256" key="1">
    <source>
        <dbReference type="SAM" id="SignalP"/>
    </source>
</evidence>
<proteinExistence type="predicted"/>
<evidence type="ECO:0008006" key="4">
    <source>
        <dbReference type="Google" id="ProtNLM"/>
    </source>
</evidence>